<gene>
    <name evidence="1" type="ORF">plasmid_LIBA6289_00069</name>
</gene>
<protein>
    <submittedName>
        <fullName evidence="1">Death-on-curing family protein</fullName>
    </submittedName>
</protein>
<dbReference type="AlphaFoldDB" id="A0A2R4NC96"/>
<sequence length="45" mass="5220">MLLLCKLNKISIEYSQSELVKLGLEVASNIADETYILDWIKKHKQ</sequence>
<keyword evidence="1" id="KW-0614">Plasmid</keyword>
<name>A0A2R4NC96_CLODI</name>
<dbReference type="RefSeq" id="WP_172692606.1">
    <property type="nucleotide sequence ID" value="NZ_MF547664.1"/>
</dbReference>
<organism evidence="1">
    <name type="scientific">Clostridioides difficile</name>
    <name type="common">Peptoclostridium difficile</name>
    <dbReference type="NCBI Taxonomy" id="1496"/>
    <lineage>
        <taxon>Bacteria</taxon>
        <taxon>Bacillati</taxon>
        <taxon>Bacillota</taxon>
        <taxon>Clostridia</taxon>
        <taxon>Peptostreptococcales</taxon>
        <taxon>Peptostreptococcaceae</taxon>
        <taxon>Clostridioides</taxon>
    </lineage>
</organism>
<accession>A0A2R4NC96</accession>
<geneLocation type="plasmid" evidence="1">
    <name>LIBA6289</name>
</geneLocation>
<reference evidence="1" key="1">
    <citation type="journal article" date="2018" name="Genome Biol. Evol.">
        <title>Two Groups of Cocirculating, Epidemic Clostridiodes difficile Strains Microdiversify through Different Mechanisms.</title>
        <authorList>
            <person name="Murillo T."/>
            <person name="Ramirez-Vargas G."/>
            <person name="Riedel T."/>
            <person name="Overmann J."/>
            <person name="Andersen J.M."/>
            <person name="Guzman-Verri C."/>
            <person name="Chaves-Olarte E."/>
            <person name="Rodriguez C."/>
        </authorList>
    </citation>
    <scope>NUCLEOTIDE SEQUENCE</scope>
    <source>
        <strain evidence="1">LIBA-6289</strain>
        <plasmid evidence="1">LIBA6289</plasmid>
    </source>
</reference>
<evidence type="ECO:0000313" key="1">
    <source>
        <dbReference type="EMBL" id="AVX33754.1"/>
    </source>
</evidence>
<proteinExistence type="predicted"/>
<dbReference type="EMBL" id="MF547664">
    <property type="protein sequence ID" value="AVX33754.1"/>
    <property type="molecule type" value="Genomic_DNA"/>
</dbReference>